<evidence type="ECO:0000313" key="2">
    <source>
        <dbReference type="Proteomes" id="UP000837932"/>
    </source>
</evidence>
<evidence type="ECO:0000313" key="1">
    <source>
        <dbReference type="EMBL" id="CAH0997533.1"/>
    </source>
</evidence>
<gene>
    <name evidence="1" type="ORF">EMA8858_03667</name>
</gene>
<evidence type="ECO:0008006" key="3">
    <source>
        <dbReference type="Google" id="ProtNLM"/>
    </source>
</evidence>
<organism evidence="1 2">
    <name type="scientific">Emticicia aquatica</name>
    <dbReference type="NCBI Taxonomy" id="1681835"/>
    <lineage>
        <taxon>Bacteria</taxon>
        <taxon>Pseudomonadati</taxon>
        <taxon>Bacteroidota</taxon>
        <taxon>Cytophagia</taxon>
        <taxon>Cytophagales</taxon>
        <taxon>Leadbetterellaceae</taxon>
        <taxon>Emticicia</taxon>
    </lineage>
</organism>
<protein>
    <recommendedName>
        <fullName evidence="3">DUF4595 domain-containing protein</fullName>
    </recommendedName>
</protein>
<dbReference type="Proteomes" id="UP000837932">
    <property type="component" value="Unassembled WGS sequence"/>
</dbReference>
<proteinExistence type="predicted"/>
<keyword evidence="2" id="KW-1185">Reference proteome</keyword>
<dbReference type="EMBL" id="CAKLPY010000004">
    <property type="protein sequence ID" value="CAH0997533.1"/>
    <property type="molecule type" value="Genomic_DNA"/>
</dbReference>
<comment type="caution">
    <text evidence="1">The sequence shown here is derived from an EMBL/GenBank/DDBJ whole genome shotgun (WGS) entry which is preliminary data.</text>
</comment>
<reference evidence="1" key="1">
    <citation type="submission" date="2021-12" db="EMBL/GenBank/DDBJ databases">
        <authorList>
            <person name="Rodrigo-Torres L."/>
            <person name="Arahal R. D."/>
            <person name="Lucena T."/>
        </authorList>
    </citation>
    <scope>NUCLEOTIDE SEQUENCE</scope>
    <source>
        <strain evidence="1">CECT 8858</strain>
    </source>
</reference>
<dbReference type="RefSeq" id="WP_238808281.1">
    <property type="nucleotide sequence ID" value="NZ_CAKLPY010000004.1"/>
</dbReference>
<dbReference type="PROSITE" id="PS51257">
    <property type="entry name" value="PROKAR_LIPOPROTEIN"/>
    <property type="match status" value="1"/>
</dbReference>
<name>A0ABN8F2Q5_9BACT</name>
<sequence length="272" mass="31478">MYFLKPIHILLLLFLGIFISCNTNEIKLLKEQEANNLKKQCFLNQADHGHGVVYNFGYNAKNQLISMDGFPDFDELIYENDLPRKATSSFDNSYYIAYDYNTKGALNLINFVGKDSRDRPFEFKSKVYTNDKKQIEKIDLSLPVFDEIIVTKLEYDANGNLKKIILVENNKDKTILENIGFDNKKSPYINTPFSNVMAYFTVFSAMIGSENTTYFGNKNNATSTKIYTDGGEILFTYSYEYDSEDFPSKVKVSKKAKSKEEIYEERFTYNCK</sequence>
<accession>A0ABN8F2Q5</accession>